<proteinExistence type="predicted"/>
<dbReference type="InterPro" id="IPR049730">
    <property type="entry name" value="SNF2/RAD54-like_C"/>
</dbReference>
<dbReference type="InterPro" id="IPR000330">
    <property type="entry name" value="SNF2_N"/>
</dbReference>
<dbReference type="InterPro" id="IPR014001">
    <property type="entry name" value="Helicase_ATP-bd"/>
</dbReference>
<organism evidence="5 6">
    <name type="scientific">Beggiatoa alba B18LD</name>
    <dbReference type="NCBI Taxonomy" id="395493"/>
    <lineage>
        <taxon>Bacteria</taxon>
        <taxon>Pseudomonadati</taxon>
        <taxon>Pseudomonadota</taxon>
        <taxon>Gammaproteobacteria</taxon>
        <taxon>Thiotrichales</taxon>
        <taxon>Thiotrichaceae</taxon>
        <taxon>Beggiatoa</taxon>
    </lineage>
</organism>
<keyword evidence="2 5" id="KW-0347">Helicase</keyword>
<dbReference type="Gene3D" id="3.40.50.300">
    <property type="entry name" value="P-loop containing nucleotide triphosphate hydrolases"/>
    <property type="match status" value="1"/>
</dbReference>
<dbReference type="eggNOG" id="COG0553">
    <property type="taxonomic scope" value="Bacteria"/>
</dbReference>
<dbReference type="SMART" id="SM00487">
    <property type="entry name" value="DEXDc"/>
    <property type="match status" value="1"/>
</dbReference>
<dbReference type="HOGENOM" id="CLU_000315_21_0_6"/>
<dbReference type="PROSITE" id="PS51194">
    <property type="entry name" value="HELICASE_CTER"/>
    <property type="match status" value="1"/>
</dbReference>
<dbReference type="GO" id="GO:0004386">
    <property type="term" value="F:helicase activity"/>
    <property type="evidence" value="ECO:0007669"/>
    <property type="project" value="UniProtKB-KW"/>
</dbReference>
<dbReference type="PROSITE" id="PS51192">
    <property type="entry name" value="HELICASE_ATP_BIND_1"/>
    <property type="match status" value="1"/>
</dbReference>
<gene>
    <name evidence="5" type="ORF">BegalDRAFT_2589</name>
</gene>
<evidence type="ECO:0000259" key="4">
    <source>
        <dbReference type="PROSITE" id="PS51194"/>
    </source>
</evidence>
<dbReference type="OrthoDB" id="9772064at2"/>
<dbReference type="Pfam" id="PF00176">
    <property type="entry name" value="SNF2-rel_dom"/>
    <property type="match status" value="1"/>
</dbReference>
<dbReference type="Gene3D" id="3.40.50.10810">
    <property type="entry name" value="Tandem AAA-ATPase domain"/>
    <property type="match status" value="1"/>
</dbReference>
<name>I3CII8_9GAMM</name>
<evidence type="ECO:0000313" key="6">
    <source>
        <dbReference type="Proteomes" id="UP000005744"/>
    </source>
</evidence>
<evidence type="ECO:0000313" key="5">
    <source>
        <dbReference type="EMBL" id="EIJ43431.1"/>
    </source>
</evidence>
<dbReference type="RefSeq" id="WP_002690602.1">
    <property type="nucleotide sequence ID" value="NZ_JH600070.1"/>
</dbReference>
<keyword evidence="1" id="KW-0378">Hydrolase</keyword>
<feature type="domain" description="Helicase ATP-binding" evidence="3">
    <location>
        <begin position="545"/>
        <end position="705"/>
    </location>
</feature>
<dbReference type="SUPFAM" id="SSF52540">
    <property type="entry name" value="P-loop containing nucleoside triphosphate hydrolases"/>
    <property type="match status" value="2"/>
</dbReference>
<feature type="domain" description="Helicase C-terminal" evidence="4">
    <location>
        <begin position="833"/>
        <end position="990"/>
    </location>
</feature>
<dbReference type="InterPro" id="IPR027417">
    <property type="entry name" value="P-loop_NTPase"/>
</dbReference>
<dbReference type="CDD" id="cd18012">
    <property type="entry name" value="DEXQc_arch_SWI2_SNF2"/>
    <property type="match status" value="1"/>
</dbReference>
<reference evidence="5 6" key="1">
    <citation type="submission" date="2011-11" db="EMBL/GenBank/DDBJ databases">
        <title>Improved High-Quality Draft sequence of Beggiatoa alba B18lD.</title>
        <authorList>
            <consortium name="US DOE Joint Genome Institute"/>
            <person name="Lucas S."/>
            <person name="Han J."/>
            <person name="Lapidus A."/>
            <person name="Cheng J.-F."/>
            <person name="Goodwin L."/>
            <person name="Pitluck S."/>
            <person name="Peters L."/>
            <person name="Mikhailova N."/>
            <person name="Held B."/>
            <person name="Detter J.C."/>
            <person name="Han C."/>
            <person name="Tapia R."/>
            <person name="Land M."/>
            <person name="Hauser L."/>
            <person name="Kyrpides N."/>
            <person name="Ivanova N."/>
            <person name="Pagani I."/>
            <person name="Samuel K."/>
            <person name="Teske A."/>
            <person name="Mueller J."/>
            <person name="Woyke T."/>
        </authorList>
    </citation>
    <scope>NUCLEOTIDE SEQUENCE [LARGE SCALE GENOMIC DNA]</scope>
    <source>
        <strain evidence="5 6">B18LD</strain>
    </source>
</reference>
<keyword evidence="2 5" id="KW-0547">Nucleotide-binding</keyword>
<keyword evidence="6" id="KW-1185">Reference proteome</keyword>
<protein>
    <submittedName>
        <fullName evidence="5">DNA/RNA helicase, superfamily II, SNF2 family</fullName>
    </submittedName>
</protein>
<accession>I3CII8</accession>
<evidence type="ECO:0000256" key="2">
    <source>
        <dbReference type="ARBA" id="ARBA00022806"/>
    </source>
</evidence>
<sequence length="999" mass="114462">MKTSNLPKQTPLDLLYLLQLKKIANQNKILTVELCYPHQTNQSPSFSLNTLRPHPLSTIDEDIINSLREINQIRSTESIKTFSLMPTDHVTTEILSKILKTARCHWEKLNTPALIQGKARQATLHWTEQPNKTHMLHFTFQGDNNAHILPLMPLWYIDTTTHECGELITGLPNPVALMVTRAPVLKTEEATQVCIQLEHLVPTLTIPKPIFNYQDRQETDPPKIRLILFNQAVVPAIQNRAHKFHESVPFAKLYFCYKNKTIDSLIPQAETFSYLDTLNEVRITITRDVKTEQAAREKLQELQFIPVHEHPENIQLFATPQRYAFNYLPNVSLLRDSYRLEEHLSHFFMYALPQLQAEGWEIDIDKNYQYHTVRPESIEEWYGEIDETTGMDWFSLSLGIKIDGKRINLLPLLVQLLKKTATTQELYKLLNLPDNTTLPIRLADNRLLPIAVGRVRNILSVLIELLDDTVLDETGRLQLNHLQAAQLIELEASLGAIQLRWFGGEKLLALGRKLRDFQGIKTIHLPSQFHATLRPYQQHGVNWLQFLREYQLGGILADDMGLGKTVQTLGHIAIEKYQGRLTKPCLIVAPTSLMGNWRAEAHRFVPTLRVLILQGLQRKEQFEQIHEHDLILTTYPLLARDKVFLLQHEYHLLILDEAQNIKNPNAKATLVAHQIKANHRLCLTGTPLENHLGEIWSLFHFLMPGLLSTKKYFHQHFRKPIEKEGDTLRHQALSKRIKPFMLRRTKEHVISELPEKNEIIRMINLEGAQLDLYETIRLAMHDKVRKEIAERGMAKSQLIILDALLKLRQVCCDPRLVSLPSAKKVKQSAKLNLLMDLVPEMIEEGRKILIFSQFTSMLSLIADAFQQVSIPYVSLTGQTQKRSEVIARFQEQDVPVFLISLKAGGTGLNLTAADTVIHYDPWWNPAVEEQATDRAHRIGQDKNVFVYKFITTGTVEEKIQALQERKKQLADALFAGTGQGALQLSPADLDALFEPLSPA</sequence>
<dbReference type="CDD" id="cd18793">
    <property type="entry name" value="SF2_C_SNF"/>
    <property type="match status" value="1"/>
</dbReference>
<dbReference type="SMART" id="SM00490">
    <property type="entry name" value="HELICc"/>
    <property type="match status" value="1"/>
</dbReference>
<dbReference type="InterPro" id="IPR038718">
    <property type="entry name" value="SNF2-like_sf"/>
</dbReference>
<evidence type="ECO:0000259" key="3">
    <source>
        <dbReference type="PROSITE" id="PS51192"/>
    </source>
</evidence>
<dbReference type="STRING" id="395493.BegalDRAFT_2589"/>
<dbReference type="Proteomes" id="UP000005744">
    <property type="component" value="Unassembled WGS sequence"/>
</dbReference>
<dbReference type="Pfam" id="PF00271">
    <property type="entry name" value="Helicase_C"/>
    <property type="match status" value="1"/>
</dbReference>
<dbReference type="GO" id="GO:0005524">
    <property type="term" value="F:ATP binding"/>
    <property type="evidence" value="ECO:0007669"/>
    <property type="project" value="InterPro"/>
</dbReference>
<evidence type="ECO:0000256" key="1">
    <source>
        <dbReference type="ARBA" id="ARBA00022801"/>
    </source>
</evidence>
<dbReference type="GO" id="GO:0016787">
    <property type="term" value="F:hydrolase activity"/>
    <property type="evidence" value="ECO:0007669"/>
    <property type="project" value="UniProtKB-KW"/>
</dbReference>
<dbReference type="PANTHER" id="PTHR10799">
    <property type="entry name" value="SNF2/RAD54 HELICASE FAMILY"/>
    <property type="match status" value="1"/>
</dbReference>
<dbReference type="AlphaFoldDB" id="I3CII8"/>
<dbReference type="InterPro" id="IPR001650">
    <property type="entry name" value="Helicase_C-like"/>
</dbReference>
<dbReference type="EMBL" id="JH600070">
    <property type="protein sequence ID" value="EIJ43431.1"/>
    <property type="molecule type" value="Genomic_DNA"/>
</dbReference>
<keyword evidence="2 5" id="KW-0067">ATP-binding</keyword>